<dbReference type="GO" id="GO:0005840">
    <property type="term" value="C:ribosome"/>
    <property type="evidence" value="ECO:0007669"/>
    <property type="project" value="UniProtKB-KW"/>
</dbReference>
<keyword evidence="9" id="KW-1133">Transmembrane helix</keyword>
<dbReference type="GO" id="GO:0006412">
    <property type="term" value="P:translation"/>
    <property type="evidence" value="ECO:0007669"/>
    <property type="project" value="InterPro"/>
</dbReference>
<keyword evidence="3 7" id="KW-0687">Ribonucleoprotein</keyword>
<dbReference type="SUPFAM" id="SSF52161">
    <property type="entry name" value="Ribosomal protein L13"/>
    <property type="match status" value="1"/>
</dbReference>
<dbReference type="InterPro" id="IPR023563">
    <property type="entry name" value="Ribosomal_uL13_CS"/>
</dbReference>
<dbReference type="FunFam" id="3.90.1180.10:FF:000001">
    <property type="entry name" value="50S ribosomal protein L13"/>
    <property type="match status" value="1"/>
</dbReference>
<dbReference type="AlphaFoldDB" id="A0A9R0RPB2"/>
<dbReference type="Pfam" id="PF00572">
    <property type="entry name" value="Ribosomal_L13"/>
    <property type="match status" value="1"/>
</dbReference>
<evidence type="ECO:0000256" key="9">
    <source>
        <dbReference type="SAM" id="Phobius"/>
    </source>
</evidence>
<dbReference type="EMBL" id="LT934115">
    <property type="protein sequence ID" value="VAH63385.1"/>
    <property type="molecule type" value="Genomic_DNA"/>
</dbReference>
<evidence type="ECO:0000259" key="10">
    <source>
        <dbReference type="Pfam" id="PF04765"/>
    </source>
</evidence>
<dbReference type="GO" id="GO:1990904">
    <property type="term" value="C:ribonucleoprotein complex"/>
    <property type="evidence" value="ECO:0007669"/>
    <property type="project" value="UniProtKB-KW"/>
</dbReference>
<evidence type="ECO:0000256" key="4">
    <source>
        <dbReference type="ARBA" id="ARBA00068945"/>
    </source>
</evidence>
<dbReference type="Pfam" id="PF04765">
    <property type="entry name" value="TOD1_MUCI70"/>
    <property type="match status" value="1"/>
</dbReference>
<dbReference type="InterPro" id="IPR036899">
    <property type="entry name" value="Ribosomal_uL13_sf"/>
</dbReference>
<dbReference type="InterPro" id="IPR005822">
    <property type="entry name" value="Ribosomal_uL13"/>
</dbReference>
<dbReference type="InterPro" id="IPR048354">
    <property type="entry name" value="TOD1_MUCI70_glycTrfase_dom"/>
</dbReference>
<evidence type="ECO:0000256" key="6">
    <source>
        <dbReference type="ARBA" id="ARBA00082726"/>
    </source>
</evidence>
<dbReference type="Gramene" id="TRITD3Av1G181250.3">
    <property type="protein sequence ID" value="TRITD3Av1G181250.3"/>
    <property type="gene ID" value="TRITD3Av1G181250"/>
</dbReference>
<organism evidence="11 12">
    <name type="scientific">Triticum turgidum subsp. durum</name>
    <name type="common">Durum wheat</name>
    <name type="synonym">Triticum durum</name>
    <dbReference type="NCBI Taxonomy" id="4567"/>
    <lineage>
        <taxon>Eukaryota</taxon>
        <taxon>Viridiplantae</taxon>
        <taxon>Streptophyta</taxon>
        <taxon>Embryophyta</taxon>
        <taxon>Tracheophyta</taxon>
        <taxon>Spermatophyta</taxon>
        <taxon>Magnoliopsida</taxon>
        <taxon>Liliopsida</taxon>
        <taxon>Poales</taxon>
        <taxon>Poaceae</taxon>
        <taxon>BOP clade</taxon>
        <taxon>Pooideae</taxon>
        <taxon>Triticodae</taxon>
        <taxon>Triticeae</taxon>
        <taxon>Triticinae</taxon>
        <taxon>Triticum</taxon>
    </lineage>
</organism>
<protein>
    <recommendedName>
        <fullName evidence="4">Large ribosomal subunit protein uL13c</fullName>
    </recommendedName>
    <alternativeName>
        <fullName evidence="5">50S ribosomal protein L13, chloroplastic</fullName>
    </alternativeName>
    <alternativeName>
        <fullName evidence="6">CL13</fullName>
    </alternativeName>
</protein>
<keyword evidence="2 7" id="KW-0689">Ribosomal protein</keyword>
<dbReference type="PANTHER" id="PTHR12956">
    <property type="entry name" value="ALKALINE CERAMIDASE-RELATED"/>
    <property type="match status" value="1"/>
</dbReference>
<sequence length="668" mass="75226">MPSSTIRSISITVSDDDGAAAPRRTRAGRRKVVRSLGQRAVRLVARWWPILLLLPAVALLLFEASRLRASPSPAPPVSSSLGRLDPTTRLVHGVREPCLKVLSPKSIENLVFHEGSGLDAVVKRIIYKTDDDDYDSHHSEANSTYLLQHAEATRFNLFTGFQTVPEREESFKVNETVSVHCGFYSDNGGFKISDDDVRYMRTCKVVVSTCAFGGGDDLYQPIGMVNSSIGKVCYVAFWDAVTLSTQEAEGKLTGDNEMIGRWRIIVVKNLPFVDQRLNGKIPKMLTHRLFPEASYSIWVDSKYQFRRDPIGVLEALLWRTNSTFAISEHGARTNIYDEGKAIVQKHKATPEEVEVQLTQYRQDGMPDEKRLHGLKALAEASIIVRELTPLTNHFMCAWFNEVVRFTSRDQLSFPFKESYEPHTPSTVEPKIVGHTMAEGNTPYEKCCQTDTLLSYCRGRRPEAQKKESLVIRTFLTIPPSPSPKIGRSADDNPQQWESSICGTKTPQPLPHDIWNTTWYPKAADHVTTEKTWYVVDAEDKILGRLASAIAVHMRGKNEPTYTPSVDMGAFVIVVNAEKVAVSGKKRSQKLYKRHSGRPGGMKEETFDQLQKRIPERIIEHAVRGMLPKGRLGRRLFTHLKVYKGSEHPHVAQKPVPLPIRDKRIMKSG</sequence>
<proteinExistence type="inferred from homology"/>
<dbReference type="InterPro" id="IPR005823">
    <property type="entry name" value="Ribosomal_uL13_bac-type"/>
</dbReference>
<dbReference type="CDD" id="cd00392">
    <property type="entry name" value="Ribosomal_L13"/>
    <property type="match status" value="1"/>
</dbReference>
<gene>
    <name evidence="11" type="ORF">TRITD_3Av1G181250</name>
</gene>
<evidence type="ECO:0000256" key="5">
    <source>
        <dbReference type="ARBA" id="ARBA00077140"/>
    </source>
</evidence>
<dbReference type="NCBIfam" id="TIGR01066">
    <property type="entry name" value="rplM_bact"/>
    <property type="match status" value="1"/>
</dbReference>
<evidence type="ECO:0000256" key="3">
    <source>
        <dbReference type="ARBA" id="ARBA00023274"/>
    </source>
</evidence>
<evidence type="ECO:0000313" key="11">
    <source>
        <dbReference type="EMBL" id="VAH63385.1"/>
    </source>
</evidence>
<feature type="region of interest" description="Disordered" evidence="8">
    <location>
        <begin position="587"/>
        <end position="606"/>
    </location>
</feature>
<dbReference type="HAMAP" id="MF_01366">
    <property type="entry name" value="Ribosomal_uL13"/>
    <property type="match status" value="1"/>
</dbReference>
<feature type="transmembrane region" description="Helical" evidence="9">
    <location>
        <begin position="43"/>
        <end position="62"/>
    </location>
</feature>
<evidence type="ECO:0000256" key="7">
    <source>
        <dbReference type="RuleBase" id="RU003877"/>
    </source>
</evidence>
<feature type="domain" description="TOD1/MUCI70 glycosyltransferase-like" evidence="10">
    <location>
        <begin position="150"/>
        <end position="415"/>
    </location>
</feature>
<evidence type="ECO:0000313" key="12">
    <source>
        <dbReference type="Proteomes" id="UP000324705"/>
    </source>
</evidence>
<dbReference type="Proteomes" id="UP000324705">
    <property type="component" value="Chromosome 3A"/>
</dbReference>
<keyword evidence="9" id="KW-0472">Membrane</keyword>
<keyword evidence="9" id="KW-0812">Transmembrane</keyword>
<dbReference type="GO" id="GO:0003735">
    <property type="term" value="F:structural constituent of ribosome"/>
    <property type="evidence" value="ECO:0007669"/>
    <property type="project" value="InterPro"/>
</dbReference>
<reference evidence="11 12" key="1">
    <citation type="submission" date="2017-09" db="EMBL/GenBank/DDBJ databases">
        <authorList>
            <consortium name="International Durum Wheat Genome Sequencing Consortium (IDWGSC)"/>
            <person name="Milanesi L."/>
        </authorList>
    </citation>
    <scope>NUCLEOTIDE SEQUENCE [LARGE SCALE GENOMIC DNA]</scope>
    <source>
        <strain evidence="12">cv. Svevo</strain>
    </source>
</reference>
<evidence type="ECO:0000256" key="1">
    <source>
        <dbReference type="ARBA" id="ARBA00006227"/>
    </source>
</evidence>
<dbReference type="InterPro" id="IPR006852">
    <property type="entry name" value="TOD1_MUCI70"/>
</dbReference>
<accession>A0A9R0RPB2</accession>
<dbReference type="GO" id="GO:0003729">
    <property type="term" value="F:mRNA binding"/>
    <property type="evidence" value="ECO:0007669"/>
    <property type="project" value="UniProtKB-ARBA"/>
</dbReference>
<name>A0A9R0RPB2_TRITD</name>
<dbReference type="Gene3D" id="3.90.1180.10">
    <property type="entry name" value="Ribosomal protein L13"/>
    <property type="match status" value="1"/>
</dbReference>
<dbReference type="PANTHER" id="PTHR12956:SF17">
    <property type="entry name" value="OS01G0749100 PROTEIN"/>
    <property type="match status" value="1"/>
</dbReference>
<feature type="compositionally biased region" description="Basic residues" evidence="8">
    <location>
        <begin position="587"/>
        <end position="596"/>
    </location>
</feature>
<evidence type="ECO:0000256" key="2">
    <source>
        <dbReference type="ARBA" id="ARBA00022980"/>
    </source>
</evidence>
<dbReference type="PROSITE" id="PS00783">
    <property type="entry name" value="RIBOSOMAL_L13"/>
    <property type="match status" value="1"/>
</dbReference>
<evidence type="ECO:0000256" key="8">
    <source>
        <dbReference type="SAM" id="MobiDB-lite"/>
    </source>
</evidence>
<keyword evidence="12" id="KW-1185">Reference proteome</keyword>
<comment type="similarity">
    <text evidence="1 7">Belongs to the universal ribosomal protein uL13 family.</text>
</comment>